<dbReference type="EMBL" id="MK072344">
    <property type="protein sequence ID" value="AYV82183.1"/>
    <property type="molecule type" value="Genomic_DNA"/>
</dbReference>
<evidence type="ECO:0000256" key="5">
    <source>
        <dbReference type="ARBA" id="ARBA00022917"/>
    </source>
</evidence>
<accession>A0A3G5A8M4</accession>
<organism evidence="10">
    <name type="scientific">Homavirus sp</name>
    <dbReference type="NCBI Taxonomy" id="2487769"/>
    <lineage>
        <taxon>Viruses</taxon>
        <taxon>Varidnaviria</taxon>
        <taxon>Bamfordvirae</taxon>
        <taxon>Nucleocytoviricota</taxon>
        <taxon>Megaviricetes</taxon>
        <taxon>Imitervirales</taxon>
        <taxon>Mimiviridae</taxon>
        <taxon>Klosneuvirinae</taxon>
    </lineage>
</organism>
<evidence type="ECO:0000256" key="6">
    <source>
        <dbReference type="ARBA" id="ARBA00023146"/>
    </source>
</evidence>
<dbReference type="InterPro" id="IPR023617">
    <property type="entry name" value="Tyr-tRNA-ligase_arc/euk-type"/>
</dbReference>
<keyword evidence="3" id="KW-0547">Nucleotide-binding</keyword>
<evidence type="ECO:0000256" key="1">
    <source>
        <dbReference type="ARBA" id="ARBA00013160"/>
    </source>
</evidence>
<evidence type="ECO:0000256" key="7">
    <source>
        <dbReference type="ARBA" id="ARBA00033323"/>
    </source>
</evidence>
<evidence type="ECO:0000256" key="3">
    <source>
        <dbReference type="ARBA" id="ARBA00022741"/>
    </source>
</evidence>
<keyword evidence="9" id="KW-0175">Coiled coil</keyword>
<dbReference type="Gene3D" id="3.40.50.620">
    <property type="entry name" value="HUPs"/>
    <property type="match status" value="1"/>
</dbReference>
<dbReference type="InterPro" id="IPR050489">
    <property type="entry name" value="Tyr-tRNA_synthase"/>
</dbReference>
<sequence>MTNLSVDEKYNLITRNLQEVLGSEADIKSILAERPLNIYWGTAATGKIHIGYIFQMMKIADYLQAGCNVTILIADLHAYLDNMKSSLELINYRTEYYTKMIQTILITMGVDISRLTFVKGTSFQLSEKYTMDMYRANSMISVKDAQHAGAEVVKQTDNPIMNGLLYPTLQALDEQYLNIDAETSGIDQRKLFAHAKMIMPKLGYKKRNYFMTEMISGLRFVKKQEQSHSQPVKLNRDDIINLLNIESDDALINNLQEMIDKYNKEKELKNNIQLEKMSSSDNNSKIDLLDTKNQIKAKINKCYCLAGDIKDNCLMNILEKLLFPMMKYKGLDFIINRPDKYGGPIVYTEFDNVKNDFEKELLHPSDFKMGITDGFDTIIKPIRDIFGTPELQKLIKQAYP</sequence>
<dbReference type="InterPro" id="IPR002307">
    <property type="entry name" value="Tyr-tRNA-ligase"/>
</dbReference>
<keyword evidence="5" id="KW-0648">Protein biosynthesis</keyword>
<evidence type="ECO:0000256" key="4">
    <source>
        <dbReference type="ARBA" id="ARBA00022840"/>
    </source>
</evidence>
<reference evidence="10" key="1">
    <citation type="submission" date="2018-10" db="EMBL/GenBank/DDBJ databases">
        <title>Hidden diversity of soil giant viruses.</title>
        <authorList>
            <person name="Schulz F."/>
            <person name="Alteio L."/>
            <person name="Goudeau D."/>
            <person name="Ryan E.M."/>
            <person name="Malmstrom R.R."/>
            <person name="Blanchard J."/>
            <person name="Woyke T."/>
        </authorList>
    </citation>
    <scope>NUCLEOTIDE SEQUENCE</scope>
    <source>
        <strain evidence="10">HOV1</strain>
    </source>
</reference>
<dbReference type="GO" id="GO:0004831">
    <property type="term" value="F:tyrosine-tRNA ligase activity"/>
    <property type="evidence" value="ECO:0007669"/>
    <property type="project" value="UniProtKB-EC"/>
</dbReference>
<comment type="catalytic activity">
    <reaction evidence="8">
        <text>tRNA(Tyr) + L-tyrosine + ATP = L-tyrosyl-tRNA(Tyr) + AMP + diphosphate + H(+)</text>
        <dbReference type="Rhea" id="RHEA:10220"/>
        <dbReference type="Rhea" id="RHEA-COMP:9706"/>
        <dbReference type="Rhea" id="RHEA-COMP:9707"/>
        <dbReference type="ChEBI" id="CHEBI:15378"/>
        <dbReference type="ChEBI" id="CHEBI:30616"/>
        <dbReference type="ChEBI" id="CHEBI:33019"/>
        <dbReference type="ChEBI" id="CHEBI:58315"/>
        <dbReference type="ChEBI" id="CHEBI:78442"/>
        <dbReference type="ChEBI" id="CHEBI:78536"/>
        <dbReference type="ChEBI" id="CHEBI:456215"/>
        <dbReference type="EC" id="6.1.1.1"/>
    </reaction>
</comment>
<keyword evidence="2" id="KW-0436">Ligase</keyword>
<dbReference type="PANTHER" id="PTHR46264">
    <property type="entry name" value="TYROSINE-TRNA LIGASE"/>
    <property type="match status" value="1"/>
</dbReference>
<keyword evidence="4" id="KW-0067">ATP-binding</keyword>
<evidence type="ECO:0000313" key="10">
    <source>
        <dbReference type="EMBL" id="AYV82183.1"/>
    </source>
</evidence>
<name>A0A3G5A8M4_9VIRU</name>
<dbReference type="NCBIfam" id="TIGR00234">
    <property type="entry name" value="tyrS"/>
    <property type="match status" value="1"/>
</dbReference>
<proteinExistence type="predicted"/>
<evidence type="ECO:0000256" key="9">
    <source>
        <dbReference type="SAM" id="Coils"/>
    </source>
</evidence>
<dbReference type="SUPFAM" id="SSF52374">
    <property type="entry name" value="Nucleotidylyl transferase"/>
    <property type="match status" value="1"/>
</dbReference>
<dbReference type="PIRSF" id="PIRSF006588">
    <property type="entry name" value="TyrRS_arch_euk"/>
    <property type="match status" value="1"/>
</dbReference>
<dbReference type="Pfam" id="PF00579">
    <property type="entry name" value="tRNA-synt_1b"/>
    <property type="match status" value="2"/>
</dbReference>
<dbReference type="Gene3D" id="1.10.240.10">
    <property type="entry name" value="Tyrosyl-Transfer RNA Synthetase"/>
    <property type="match status" value="1"/>
</dbReference>
<dbReference type="PANTHER" id="PTHR46264:SF4">
    <property type="entry name" value="TYROSINE--TRNA LIGASE, CYTOPLASMIC"/>
    <property type="match status" value="1"/>
</dbReference>
<evidence type="ECO:0000256" key="2">
    <source>
        <dbReference type="ARBA" id="ARBA00022598"/>
    </source>
</evidence>
<protein>
    <recommendedName>
        <fullName evidence="1">tyrosine--tRNA ligase</fullName>
        <ecNumber evidence="1">6.1.1.1</ecNumber>
    </recommendedName>
    <alternativeName>
        <fullName evidence="7">Tyrosyl-tRNA synthetase</fullName>
    </alternativeName>
</protein>
<gene>
    <name evidence="10" type="ORF">Homavirus13_12</name>
</gene>
<feature type="coiled-coil region" evidence="9">
    <location>
        <begin position="245"/>
        <end position="275"/>
    </location>
</feature>
<dbReference type="EC" id="6.1.1.1" evidence="1"/>
<dbReference type="NCBIfam" id="NF006330">
    <property type="entry name" value="PRK08560.1"/>
    <property type="match status" value="1"/>
</dbReference>
<dbReference type="PRINTS" id="PR01040">
    <property type="entry name" value="TRNASYNTHTYR"/>
</dbReference>
<dbReference type="GO" id="GO:0005524">
    <property type="term" value="F:ATP binding"/>
    <property type="evidence" value="ECO:0007669"/>
    <property type="project" value="UniProtKB-KW"/>
</dbReference>
<evidence type="ECO:0000256" key="8">
    <source>
        <dbReference type="ARBA" id="ARBA00048248"/>
    </source>
</evidence>
<keyword evidence="6 10" id="KW-0030">Aminoacyl-tRNA synthetase</keyword>
<dbReference type="InterPro" id="IPR002305">
    <property type="entry name" value="aa-tRNA-synth_Ic"/>
</dbReference>
<dbReference type="InterPro" id="IPR014729">
    <property type="entry name" value="Rossmann-like_a/b/a_fold"/>
</dbReference>